<reference evidence="2" key="1">
    <citation type="journal article" date="2022" name="Mol. Ecol. Resour.">
        <title>The genomes of chicory, endive, great burdock and yacon provide insights into Asteraceae palaeo-polyploidization history and plant inulin production.</title>
        <authorList>
            <person name="Fan W."/>
            <person name="Wang S."/>
            <person name="Wang H."/>
            <person name="Wang A."/>
            <person name="Jiang F."/>
            <person name="Liu H."/>
            <person name="Zhao H."/>
            <person name="Xu D."/>
            <person name="Zhang Y."/>
        </authorList>
    </citation>
    <scope>NUCLEOTIDE SEQUENCE [LARGE SCALE GENOMIC DNA]</scope>
    <source>
        <strain evidence="2">cv. Niubang</strain>
    </source>
</reference>
<evidence type="ECO:0000313" key="2">
    <source>
        <dbReference type="Proteomes" id="UP001055879"/>
    </source>
</evidence>
<proteinExistence type="predicted"/>
<keyword evidence="2" id="KW-1185">Reference proteome</keyword>
<name>A0ACB8XEP2_ARCLA</name>
<gene>
    <name evidence="1" type="ORF">L6452_43938</name>
</gene>
<accession>A0ACB8XEP2</accession>
<organism evidence="1 2">
    <name type="scientific">Arctium lappa</name>
    <name type="common">Greater burdock</name>
    <name type="synonym">Lappa major</name>
    <dbReference type="NCBI Taxonomy" id="4217"/>
    <lineage>
        <taxon>Eukaryota</taxon>
        <taxon>Viridiplantae</taxon>
        <taxon>Streptophyta</taxon>
        <taxon>Embryophyta</taxon>
        <taxon>Tracheophyta</taxon>
        <taxon>Spermatophyta</taxon>
        <taxon>Magnoliopsida</taxon>
        <taxon>eudicotyledons</taxon>
        <taxon>Gunneridae</taxon>
        <taxon>Pentapetalae</taxon>
        <taxon>asterids</taxon>
        <taxon>campanulids</taxon>
        <taxon>Asterales</taxon>
        <taxon>Asteraceae</taxon>
        <taxon>Carduoideae</taxon>
        <taxon>Cardueae</taxon>
        <taxon>Arctiinae</taxon>
        <taxon>Arctium</taxon>
    </lineage>
</organism>
<sequence length="228" mass="25873">MRWRLVGIGRKKKVGRLEFECTDSRSMEEEFEPPLSMMEIENKKSRDEYDDVSTDEKEQIYRENTGRSLGHPFQKKKDVGRMHFRKKEACFDTRVEKNKGRTKTKFGRAADVDKESEEVKNLLEKVTDGKPVAGKSPNRPAPLTGVEESQEHNDDIEVEVPNREVGNSRSQPPMGIIRSTDACAQNKTLDNFGENQIDLVMGLNQGGAAAGPKSDVGHEMRNSWTKKF</sequence>
<reference evidence="1 2" key="2">
    <citation type="journal article" date="2022" name="Mol. Ecol. Resour.">
        <title>The genomes of chicory, endive, great burdock and yacon provide insights into Asteraceae paleo-polyploidization history and plant inulin production.</title>
        <authorList>
            <person name="Fan W."/>
            <person name="Wang S."/>
            <person name="Wang H."/>
            <person name="Wang A."/>
            <person name="Jiang F."/>
            <person name="Liu H."/>
            <person name="Zhao H."/>
            <person name="Xu D."/>
            <person name="Zhang Y."/>
        </authorList>
    </citation>
    <scope>NUCLEOTIDE SEQUENCE [LARGE SCALE GENOMIC DNA]</scope>
    <source>
        <strain evidence="2">cv. Niubang</strain>
    </source>
</reference>
<comment type="caution">
    <text evidence="1">The sequence shown here is derived from an EMBL/GenBank/DDBJ whole genome shotgun (WGS) entry which is preliminary data.</text>
</comment>
<protein>
    <submittedName>
        <fullName evidence="1">Uncharacterized protein</fullName>
    </submittedName>
</protein>
<dbReference type="EMBL" id="CM042064">
    <property type="protein sequence ID" value="KAI3665314.1"/>
    <property type="molecule type" value="Genomic_DNA"/>
</dbReference>
<dbReference type="Proteomes" id="UP001055879">
    <property type="component" value="Linkage Group LG18"/>
</dbReference>
<evidence type="ECO:0000313" key="1">
    <source>
        <dbReference type="EMBL" id="KAI3665314.1"/>
    </source>
</evidence>